<sequence>MNNEDFYSADFTNSLPPALKNDPDMMALAQTISAQLQTTAAEIRKNIIYARIDELDEATLDVLAYDLHVDWYDYSYPIEVKRRTIRDSIQVHRRLGTKYAVEKALGAVYPGTKVEEWFEYGGDPYKFRVVIGATEAGITADRQAAVLDRVRFYKNLRSHLEAISYQIEKRTAVKVAAVHAIGQRVEVYPYLARNMESHGGFYCGGYTQYGRKLAVFPNK</sequence>
<proteinExistence type="predicted"/>
<reference evidence="1 2" key="1">
    <citation type="submission" date="2020-06" db="EMBL/GenBank/DDBJ databases">
        <title>Characterization of fructooligosaccharide metabolism and fructooligosaccharide-degrading enzymes in human commensal butyrate producers.</title>
        <authorList>
            <person name="Tanno H."/>
            <person name="Fujii T."/>
            <person name="Hirano K."/>
            <person name="Maeno S."/>
            <person name="Tonozuka T."/>
            <person name="Sakamoto M."/>
            <person name="Ohkuma M."/>
            <person name="Tochio T."/>
            <person name="Endo A."/>
        </authorList>
    </citation>
    <scope>NUCLEOTIDE SEQUENCE [LARGE SCALE GENOMIC DNA]</scope>
    <source>
        <strain evidence="1 2">JCM 31056</strain>
    </source>
</reference>
<comment type="caution">
    <text evidence="1">The sequence shown here is derived from an EMBL/GenBank/DDBJ whole genome shotgun (WGS) entry which is preliminary data.</text>
</comment>
<protein>
    <submittedName>
        <fullName evidence="1">Tail protein</fullName>
    </submittedName>
</protein>
<name>A0ABQ1DWH0_9FIRM</name>
<dbReference type="Pfam" id="PF09684">
    <property type="entry name" value="Tail_P2_I"/>
    <property type="match status" value="1"/>
</dbReference>
<accession>A0ABQ1DWH0</accession>
<gene>
    <name evidence="1" type="ORF">BUFA31_02280</name>
</gene>
<dbReference type="EMBL" id="BLYJ01000002">
    <property type="protein sequence ID" value="GFO87064.1"/>
    <property type="molecule type" value="Genomic_DNA"/>
</dbReference>
<evidence type="ECO:0000313" key="2">
    <source>
        <dbReference type="Proteomes" id="UP000620147"/>
    </source>
</evidence>
<evidence type="ECO:0000313" key="1">
    <source>
        <dbReference type="EMBL" id="GFO87064.1"/>
    </source>
</evidence>
<dbReference type="NCBIfam" id="TIGR01634">
    <property type="entry name" value="tail_P2_I"/>
    <property type="match status" value="1"/>
</dbReference>
<dbReference type="Proteomes" id="UP000620147">
    <property type="component" value="Unassembled WGS sequence"/>
</dbReference>
<dbReference type="InterPro" id="IPR006521">
    <property type="entry name" value="Tail_protein_I"/>
</dbReference>
<organism evidence="1 2">
    <name type="scientific">Butyricicoccus faecihominis</name>
    <dbReference type="NCBI Taxonomy" id="1712515"/>
    <lineage>
        <taxon>Bacteria</taxon>
        <taxon>Bacillati</taxon>
        <taxon>Bacillota</taxon>
        <taxon>Clostridia</taxon>
        <taxon>Eubacteriales</taxon>
        <taxon>Butyricicoccaceae</taxon>
        <taxon>Butyricicoccus</taxon>
    </lineage>
</organism>
<dbReference type="RefSeq" id="WP_188886449.1">
    <property type="nucleotide sequence ID" value="NZ_BLYJ01000002.1"/>
</dbReference>
<keyword evidence="2" id="KW-1185">Reference proteome</keyword>